<sequence>MDILNINWKPNNTLEILLSTGSVITFTDVSFSNHLILSNNPTLLDKIILSKKHTL</sequence>
<dbReference type="Proteomes" id="UP000018683">
    <property type="component" value="Unassembled WGS sequence"/>
</dbReference>
<gene>
    <name evidence="1" type="ORF">HMPREF1202_01509</name>
</gene>
<accession>V8C4Z2</accession>
<evidence type="ECO:0000313" key="1">
    <source>
        <dbReference type="EMBL" id="ETD22429.1"/>
    </source>
</evidence>
<reference evidence="1 2" key="1">
    <citation type="submission" date="2013-10" db="EMBL/GenBank/DDBJ databases">
        <title>The Genome Sequence of Ruminococcus lactaris CC59_002D.</title>
        <authorList>
            <consortium name="The Broad Institute Genomics Platform"/>
            <person name="Earl A."/>
            <person name="Allen-Vercoe E."/>
            <person name="Daigneault M."/>
            <person name="Young S.K."/>
            <person name="Zeng Q."/>
            <person name="Gargeya S."/>
            <person name="Fitzgerald M."/>
            <person name="Abouelleil A."/>
            <person name="Alvarado L."/>
            <person name="Chapman S.B."/>
            <person name="Gainer-Dewar J."/>
            <person name="Goldberg J."/>
            <person name="Griggs A."/>
            <person name="Gujja S."/>
            <person name="Hansen M."/>
            <person name="Howarth C."/>
            <person name="Imamovic A."/>
            <person name="Ireland A."/>
            <person name="Larimer J."/>
            <person name="McCowan C."/>
            <person name="Murphy C."/>
            <person name="Pearson M."/>
            <person name="Poon T.W."/>
            <person name="Priest M."/>
            <person name="Roberts A."/>
            <person name="Saif S."/>
            <person name="Shea T."/>
            <person name="Sykes S."/>
            <person name="Wortman J."/>
            <person name="Nusbaum C."/>
            <person name="Birren B."/>
        </authorList>
    </citation>
    <scope>NUCLEOTIDE SEQUENCE [LARGE SCALE GENOMIC DNA]</scope>
    <source>
        <strain evidence="1 2">CC59_002D</strain>
    </source>
</reference>
<name>V8C4Z2_9FIRM</name>
<evidence type="ECO:0000313" key="2">
    <source>
        <dbReference type="Proteomes" id="UP000018683"/>
    </source>
</evidence>
<dbReference type="AlphaFoldDB" id="V8C4Z2"/>
<dbReference type="HOGENOM" id="CLU_3029707_0_0_9"/>
<proteinExistence type="predicted"/>
<comment type="caution">
    <text evidence="1">The sequence shown here is derived from an EMBL/GenBank/DDBJ whole genome shotgun (WGS) entry which is preliminary data.</text>
</comment>
<dbReference type="EMBL" id="AZJE01000017">
    <property type="protein sequence ID" value="ETD22429.1"/>
    <property type="molecule type" value="Genomic_DNA"/>
</dbReference>
<protein>
    <submittedName>
        <fullName evidence="1">Uncharacterized protein</fullName>
    </submittedName>
</protein>
<organism evidence="1 2">
    <name type="scientific">[Ruminococcus] lactaris CC59_002D</name>
    <dbReference type="NCBI Taxonomy" id="1073376"/>
    <lineage>
        <taxon>Bacteria</taxon>
        <taxon>Bacillati</taxon>
        <taxon>Bacillota</taxon>
        <taxon>Clostridia</taxon>
        <taxon>Lachnospirales</taxon>
        <taxon>Lachnospiraceae</taxon>
        <taxon>Mediterraneibacter</taxon>
    </lineage>
</organism>